<dbReference type="AlphaFoldDB" id="A0A0D3GI19"/>
<dbReference type="EnsemblPlants" id="OBART06G19090.1">
    <property type="protein sequence ID" value="OBART06G19090.1"/>
    <property type="gene ID" value="OBART06G19090"/>
</dbReference>
<proteinExistence type="predicted"/>
<dbReference type="PaxDb" id="65489-OBART06G19090.1"/>
<feature type="compositionally biased region" description="Polar residues" evidence="1">
    <location>
        <begin position="24"/>
        <end position="43"/>
    </location>
</feature>
<reference evidence="2" key="2">
    <citation type="submission" date="2015-03" db="UniProtKB">
        <authorList>
            <consortium name="EnsemblPlants"/>
        </authorList>
    </citation>
    <scope>IDENTIFICATION</scope>
</reference>
<dbReference type="HOGENOM" id="CLU_1279376_0_0_1"/>
<feature type="region of interest" description="Disordered" evidence="1">
    <location>
        <begin position="152"/>
        <end position="187"/>
    </location>
</feature>
<keyword evidence="3" id="KW-1185">Reference proteome</keyword>
<dbReference type="Proteomes" id="UP000026960">
    <property type="component" value="Chromosome 6"/>
</dbReference>
<evidence type="ECO:0000313" key="2">
    <source>
        <dbReference type="EnsemblPlants" id="OBART06G19090.1"/>
    </source>
</evidence>
<organism evidence="2">
    <name type="scientific">Oryza barthii</name>
    <dbReference type="NCBI Taxonomy" id="65489"/>
    <lineage>
        <taxon>Eukaryota</taxon>
        <taxon>Viridiplantae</taxon>
        <taxon>Streptophyta</taxon>
        <taxon>Embryophyta</taxon>
        <taxon>Tracheophyta</taxon>
        <taxon>Spermatophyta</taxon>
        <taxon>Magnoliopsida</taxon>
        <taxon>Liliopsida</taxon>
        <taxon>Poales</taxon>
        <taxon>Poaceae</taxon>
        <taxon>BOP clade</taxon>
        <taxon>Oryzoideae</taxon>
        <taxon>Oryzeae</taxon>
        <taxon>Oryzinae</taxon>
        <taxon>Oryza</taxon>
    </lineage>
</organism>
<feature type="compositionally biased region" description="Low complexity" evidence="1">
    <location>
        <begin position="1"/>
        <end position="15"/>
    </location>
</feature>
<evidence type="ECO:0000256" key="1">
    <source>
        <dbReference type="SAM" id="MobiDB-lite"/>
    </source>
</evidence>
<sequence>MHESITTISPVVSSSHAFQRWKQKQSGTSTHQSSDASAATNEQAPGWACVDSNAQAQRGGRRWLEHMGERRESMGRAVARILVVYREALAADGGRRGAAAANEKWQSPLAATEVKACAVAVARHSQMTLVVRARTSSESWLLRAMTSHVGVSSMERRQRQTLGGARQDRGGEAQDCGQAPPPLSPTGHRLCRASPIFPGLCPSSPPIAFTSLLPCQ</sequence>
<name>A0A0D3GI19_9ORYZ</name>
<feature type="region of interest" description="Disordered" evidence="1">
    <location>
        <begin position="1"/>
        <end position="48"/>
    </location>
</feature>
<protein>
    <submittedName>
        <fullName evidence="2">Uncharacterized protein</fullName>
    </submittedName>
</protein>
<reference evidence="2" key="1">
    <citation type="journal article" date="2009" name="Rice">
        <title>De Novo Next Generation Sequencing of Plant Genomes.</title>
        <authorList>
            <person name="Rounsley S."/>
            <person name="Marri P.R."/>
            <person name="Yu Y."/>
            <person name="He R."/>
            <person name="Sisneros N."/>
            <person name="Goicoechea J.L."/>
            <person name="Lee S.J."/>
            <person name="Angelova A."/>
            <person name="Kudrna D."/>
            <person name="Luo M."/>
            <person name="Affourtit J."/>
            <person name="Desany B."/>
            <person name="Knight J."/>
            <person name="Niazi F."/>
            <person name="Egholm M."/>
            <person name="Wing R.A."/>
        </authorList>
    </citation>
    <scope>NUCLEOTIDE SEQUENCE [LARGE SCALE GENOMIC DNA]</scope>
    <source>
        <strain evidence="2">cv. IRGC 105608</strain>
    </source>
</reference>
<dbReference type="Gramene" id="OBART06G19090.1">
    <property type="protein sequence ID" value="OBART06G19090.1"/>
    <property type="gene ID" value="OBART06G19090"/>
</dbReference>
<evidence type="ECO:0000313" key="3">
    <source>
        <dbReference type="Proteomes" id="UP000026960"/>
    </source>
</evidence>
<accession>A0A0D3GI19</accession>